<keyword evidence="4" id="KW-1185">Reference proteome</keyword>
<evidence type="ECO:0000313" key="4">
    <source>
        <dbReference type="Proteomes" id="UP000077926"/>
    </source>
</evidence>
<dbReference type="InterPro" id="IPR053150">
    <property type="entry name" value="Teicoplanin_resist-assoc"/>
</dbReference>
<dbReference type="Pfam" id="PF04892">
    <property type="entry name" value="VanZ"/>
    <property type="match status" value="1"/>
</dbReference>
<dbReference type="AlphaFoldDB" id="A0A1B3XUL8"/>
<proteinExistence type="predicted"/>
<dbReference type="PANTHER" id="PTHR36834:SF1">
    <property type="entry name" value="INTEGRAL MEMBRANE PROTEIN"/>
    <property type="match status" value="1"/>
</dbReference>
<feature type="domain" description="VanZ-like" evidence="2">
    <location>
        <begin position="1"/>
        <end position="70"/>
    </location>
</feature>
<evidence type="ECO:0000313" key="3">
    <source>
        <dbReference type="EMBL" id="AOH56907.1"/>
    </source>
</evidence>
<feature type="transmembrane region" description="Helical" evidence="1">
    <location>
        <begin position="21"/>
        <end position="43"/>
    </location>
</feature>
<keyword evidence="1" id="KW-1133">Transmembrane helix</keyword>
<keyword evidence="1" id="KW-0472">Membrane</keyword>
<evidence type="ECO:0000256" key="1">
    <source>
        <dbReference type="SAM" id="Phobius"/>
    </source>
</evidence>
<accession>A0A1B3XUL8</accession>
<dbReference type="InterPro" id="IPR006976">
    <property type="entry name" value="VanZ-like"/>
</dbReference>
<organism evidence="3 4">
    <name type="scientific">Peribacillus muralis</name>
    <dbReference type="NCBI Taxonomy" id="264697"/>
    <lineage>
        <taxon>Bacteria</taxon>
        <taxon>Bacillati</taxon>
        <taxon>Bacillota</taxon>
        <taxon>Bacilli</taxon>
        <taxon>Bacillales</taxon>
        <taxon>Bacillaceae</taxon>
        <taxon>Peribacillus</taxon>
    </lineage>
</organism>
<dbReference type="PANTHER" id="PTHR36834">
    <property type="entry name" value="MEMBRANE PROTEIN-RELATED"/>
    <property type="match status" value="1"/>
</dbReference>
<evidence type="ECO:0000259" key="2">
    <source>
        <dbReference type="Pfam" id="PF04892"/>
    </source>
</evidence>
<sequence length="87" mass="9897">MLFPLGVYLGILYQVKRVHKAIIIVFLTSLTIEILQPVLSYFGFIFNRSFDVDDLILNTLGGFLGFLVWLGISNINMMDSEKSHNNT</sequence>
<dbReference type="EMBL" id="CP017080">
    <property type="protein sequence ID" value="AOH56907.1"/>
    <property type="molecule type" value="Genomic_DNA"/>
</dbReference>
<dbReference type="KEGG" id="bmur:ABE28_021390"/>
<gene>
    <name evidence="3" type="ORF">ABE28_021390</name>
</gene>
<name>A0A1B3XUL8_9BACI</name>
<keyword evidence="1" id="KW-0812">Transmembrane</keyword>
<feature type="transmembrane region" description="Helical" evidence="1">
    <location>
        <begin position="55"/>
        <end position="72"/>
    </location>
</feature>
<reference evidence="3 4" key="1">
    <citation type="submission" date="2016-08" db="EMBL/GenBank/DDBJ databases">
        <title>Complete genome sequence of Bacillus muralis G25-68, a strain with toxicity to nematodes.</title>
        <authorList>
            <person name="Zheng Z."/>
        </authorList>
    </citation>
    <scope>NUCLEOTIDE SEQUENCE [LARGE SCALE GENOMIC DNA]</scope>
    <source>
        <strain evidence="3 4">G25-68</strain>
    </source>
</reference>
<protein>
    <recommendedName>
        <fullName evidence="2">VanZ-like domain-containing protein</fullName>
    </recommendedName>
</protein>
<dbReference type="Proteomes" id="UP000077926">
    <property type="component" value="Chromosome"/>
</dbReference>